<keyword evidence="1" id="KW-0472">Membrane</keyword>
<dbReference type="Proteomes" id="UP001253637">
    <property type="component" value="Segment"/>
</dbReference>
<protein>
    <submittedName>
        <fullName evidence="2">Cyanophycin synthetase incomplete domain containing protein</fullName>
    </submittedName>
</protein>
<dbReference type="SUPFAM" id="SSF56059">
    <property type="entry name" value="Glutathione synthetase ATP-binding domain-like"/>
    <property type="match status" value="1"/>
</dbReference>
<evidence type="ECO:0000313" key="3">
    <source>
        <dbReference type="Proteomes" id="UP001253637"/>
    </source>
</evidence>
<dbReference type="EMBL" id="LC625835">
    <property type="protein sequence ID" value="BCU03808.1"/>
    <property type="molecule type" value="Genomic_DNA"/>
</dbReference>
<reference evidence="2" key="1">
    <citation type="submission" date="2021-04" db="EMBL/GenBank/DDBJ databases">
        <title>Draft Genome Sequence of Pandoravirus japonicus, Isolated from the Sabaishi River of Niigata, Japan.</title>
        <authorList>
            <person name="Hosokawa N."/>
            <person name="Takahashi H."/>
            <person name="Aoki K."/>
            <person name="Takemura M."/>
        </authorList>
    </citation>
    <scope>NUCLEOTIDE SEQUENCE</scope>
</reference>
<evidence type="ECO:0000313" key="2">
    <source>
        <dbReference type="EMBL" id="BCU03808.1"/>
    </source>
</evidence>
<organism evidence="2 3">
    <name type="scientific">Pandoravirus japonicus</name>
    <dbReference type="NCBI Taxonomy" id="2823154"/>
    <lineage>
        <taxon>Viruses</taxon>
        <taxon>Pandoravirus</taxon>
    </lineage>
</organism>
<proteinExistence type="predicted"/>
<name>A0A811BPJ9_9VIRU</name>
<sequence>MQSGRRQSVRAPGTVAAAAVVVVLVVAAVLFLALVALCQRDSRRYGAPSHLRLALTDAQRQGRATADAIARTNAARFPRVRMTRAEHLLCAAVRLGWDVTMWDAEGAVVPTADAIQIADECAAVCGGAHCDADGTKEYGRTARDRIPRPDLGTTMRHVLAEGGIFKLAAPPTGDTFARATLPPPIVCRAQSISWTPRPDAVLAGNKHACSRWLAGHGIPVPPAAMVIMDVRAVRRHLSDAAATRYIAETLGDRADVVHLMSRAERVDTPVVIKPVEGTCGRRIVADLVGMDAVAAALARSCRRTGTARWLIEAQIPGPSHRTIVACPPSGAAPRIVYMCERLPPVVVGDGVHTIDKLLAADAQSRTLWHPPAPVADAEWMRRHGANPRYCVPGAGQLVRVRMPTNWAQGGAHWRVDPRVCLDPANAAMLCAAAACFPGRPFLVALDTVGDPSSAWWCAGGPMVHDVELNSGLEDIPGGCDWVPADESRVFDAILQAYTA</sequence>
<evidence type="ECO:0000256" key="1">
    <source>
        <dbReference type="SAM" id="Phobius"/>
    </source>
</evidence>
<keyword evidence="1" id="KW-0812">Transmembrane</keyword>
<keyword evidence="1" id="KW-1133">Transmembrane helix</keyword>
<accession>A0A811BPJ9</accession>
<feature type="transmembrane region" description="Helical" evidence="1">
    <location>
        <begin position="12"/>
        <end position="37"/>
    </location>
</feature>